<evidence type="ECO:0000313" key="12">
    <source>
        <dbReference type="Proteomes" id="UP000034037"/>
    </source>
</evidence>
<evidence type="ECO:0000256" key="5">
    <source>
        <dbReference type="ARBA" id="ARBA00022692"/>
    </source>
</evidence>
<feature type="transmembrane region" description="Helical" evidence="9">
    <location>
        <begin position="392"/>
        <end position="409"/>
    </location>
</feature>
<comment type="subcellular location">
    <subcellularLocation>
        <location evidence="1">Cell membrane</location>
        <topology evidence="1">Multi-pass membrane protein</topology>
    </subcellularLocation>
</comment>
<evidence type="ECO:0000256" key="6">
    <source>
        <dbReference type="ARBA" id="ARBA00022847"/>
    </source>
</evidence>
<keyword evidence="4" id="KW-1003">Cell membrane</keyword>
<feature type="transmembrane region" description="Helical" evidence="9">
    <location>
        <begin position="82"/>
        <end position="100"/>
    </location>
</feature>
<feature type="transmembrane region" description="Helical" evidence="9">
    <location>
        <begin position="12"/>
        <end position="40"/>
    </location>
</feature>
<dbReference type="GO" id="GO:0015293">
    <property type="term" value="F:symporter activity"/>
    <property type="evidence" value="ECO:0007669"/>
    <property type="project" value="UniProtKB-KW"/>
</dbReference>
<keyword evidence="3" id="KW-0813">Transport</keyword>
<dbReference type="HOGENOM" id="CLU_001265_39_5_11"/>
<keyword evidence="6" id="KW-0769">Symport</keyword>
<dbReference type="Pfam" id="PF07690">
    <property type="entry name" value="MFS_1"/>
    <property type="match status" value="1"/>
</dbReference>
<evidence type="ECO:0000256" key="3">
    <source>
        <dbReference type="ARBA" id="ARBA00022448"/>
    </source>
</evidence>
<feature type="transmembrane region" description="Helical" evidence="9">
    <location>
        <begin position="152"/>
        <end position="170"/>
    </location>
</feature>
<evidence type="ECO:0000256" key="1">
    <source>
        <dbReference type="ARBA" id="ARBA00004651"/>
    </source>
</evidence>
<sequence>MYESKKASSASLAATVGTVVEWFDFAIYGFLATTLAAVFFPNSSGVTALLETFAVFAVAFALRPLGGVFFGSLSDRIGRRKVLAITVLLMTFSTGLIGLIPSPETIGIFAPILLTLARCLQGFTAGGEYSGAATYLIENVDPKKRATHGSKLSMATFFSFAIAAALVWAIEFSIGKEAMVAWGWRIPFLMAVPLGLIGWWIRTGAQENVRPASERPEAPIKQALRTEWKMMLRVGGFISCTGLSFYIFTTYMTTFLRSTVGLEGTLVLAGNIIALSMAAIAAPFVGRAIDKFPRRNVMAFATLSTVIMAIPAYIIAGQGTLTASLIAQVMLGIGAVTANCVTSVMMAEVFQEVTRGTSAGITYNVTYAIFGGSAPFISTALVSWTGSPLAPAVYMIIIALFAFTASRFIPETSPVFVTSTPAIKAPKVMVKQG</sequence>
<evidence type="ECO:0000259" key="10">
    <source>
        <dbReference type="PROSITE" id="PS50850"/>
    </source>
</evidence>
<dbReference type="RefSeq" id="WP_003860939.1">
    <property type="nucleotide sequence ID" value="NZ_CP011309.1"/>
</dbReference>
<evidence type="ECO:0000256" key="8">
    <source>
        <dbReference type="ARBA" id="ARBA00023136"/>
    </source>
</evidence>
<feature type="transmembrane region" description="Helical" evidence="9">
    <location>
        <begin position="182"/>
        <end position="201"/>
    </location>
</feature>
<dbReference type="PROSITE" id="PS50850">
    <property type="entry name" value="MFS"/>
    <property type="match status" value="1"/>
</dbReference>
<evidence type="ECO:0000313" key="11">
    <source>
        <dbReference type="EMBL" id="AKF28863.1"/>
    </source>
</evidence>
<accession>A0A0F6WRT0</accession>
<evidence type="ECO:0000256" key="7">
    <source>
        <dbReference type="ARBA" id="ARBA00022989"/>
    </source>
</evidence>
<name>A0A0F6WRT0_9CORY</name>
<dbReference type="PANTHER" id="PTHR43528:SF1">
    <property type="entry name" value="ALPHA-KETOGLUTARATE PERMEASE"/>
    <property type="match status" value="1"/>
</dbReference>
<feature type="transmembrane region" description="Helical" evidence="9">
    <location>
        <begin position="365"/>
        <end position="386"/>
    </location>
</feature>
<organism evidence="11 12">
    <name type="scientific">[Brevibacterium] flavum</name>
    <dbReference type="NCBI Taxonomy" id="92706"/>
    <lineage>
        <taxon>Bacteria</taxon>
        <taxon>Bacillati</taxon>
        <taxon>Actinomycetota</taxon>
        <taxon>Actinomycetes</taxon>
        <taxon>Mycobacteriales</taxon>
        <taxon>Corynebacteriaceae</taxon>
        <taxon>Corynebacterium</taxon>
    </lineage>
</organism>
<keyword evidence="12" id="KW-1185">Reference proteome</keyword>
<feature type="domain" description="Major facilitator superfamily (MFS) profile" evidence="10">
    <location>
        <begin position="10"/>
        <end position="413"/>
    </location>
</feature>
<reference evidence="11 12" key="1">
    <citation type="submission" date="2015-04" db="EMBL/GenBank/DDBJ databases">
        <title>Complete Genome Sequence of Brevibacterium flavum ATCC 15168.</title>
        <authorList>
            <person name="Ahn J."/>
            <person name="Park G."/>
            <person name="Jeon W."/>
            <person name="Jang Y."/>
            <person name="Jang M."/>
            <person name="Lee H."/>
            <person name="Lee H."/>
        </authorList>
    </citation>
    <scope>NUCLEOTIDE SEQUENCE [LARGE SCALE GENOMIC DNA]</scope>
    <source>
        <strain evidence="11 12">ATCC 15168</strain>
    </source>
</reference>
<dbReference type="InterPro" id="IPR051084">
    <property type="entry name" value="H+-coupled_symporters"/>
</dbReference>
<dbReference type="PANTHER" id="PTHR43528">
    <property type="entry name" value="ALPHA-KETOGLUTARATE PERMEASE"/>
    <property type="match status" value="1"/>
</dbReference>
<dbReference type="InterPro" id="IPR005829">
    <property type="entry name" value="Sugar_transporter_CS"/>
</dbReference>
<dbReference type="Proteomes" id="UP000034037">
    <property type="component" value="Chromosome"/>
</dbReference>
<evidence type="ECO:0000256" key="2">
    <source>
        <dbReference type="ARBA" id="ARBA00008240"/>
    </source>
</evidence>
<dbReference type="AlphaFoldDB" id="A0A0F6WRT0"/>
<feature type="transmembrane region" description="Helical" evidence="9">
    <location>
        <begin position="106"/>
        <end position="126"/>
    </location>
</feature>
<dbReference type="Gene3D" id="1.20.1250.20">
    <property type="entry name" value="MFS general substrate transporter like domains"/>
    <property type="match status" value="1"/>
</dbReference>
<dbReference type="InterPro" id="IPR036259">
    <property type="entry name" value="MFS_trans_sf"/>
</dbReference>
<evidence type="ECO:0000256" key="9">
    <source>
        <dbReference type="SAM" id="Phobius"/>
    </source>
</evidence>
<feature type="transmembrane region" description="Helical" evidence="9">
    <location>
        <begin position="46"/>
        <end position="70"/>
    </location>
</feature>
<feature type="transmembrane region" description="Helical" evidence="9">
    <location>
        <begin position="230"/>
        <end position="252"/>
    </location>
</feature>
<gene>
    <name evidence="11" type="ORF">YH66_15675</name>
</gene>
<feature type="transmembrane region" description="Helical" evidence="9">
    <location>
        <begin position="297"/>
        <end position="316"/>
    </location>
</feature>
<dbReference type="SUPFAM" id="SSF103473">
    <property type="entry name" value="MFS general substrate transporter"/>
    <property type="match status" value="1"/>
</dbReference>
<dbReference type="InterPro" id="IPR011701">
    <property type="entry name" value="MFS"/>
</dbReference>
<comment type="similarity">
    <text evidence="2">Belongs to the major facilitator superfamily. Metabolite:H+ Symporter (MHS) family (TC 2.A.1.6) family.</text>
</comment>
<dbReference type="PATRIC" id="fig|92706.3.peg.3301"/>
<feature type="transmembrane region" description="Helical" evidence="9">
    <location>
        <begin position="322"/>
        <end position="344"/>
    </location>
</feature>
<proteinExistence type="inferred from homology"/>
<protein>
    <submittedName>
        <fullName evidence="11">MFS transporter</fullName>
    </submittedName>
</protein>
<dbReference type="InterPro" id="IPR020846">
    <property type="entry name" value="MFS_dom"/>
</dbReference>
<keyword evidence="7 9" id="KW-1133">Transmembrane helix</keyword>
<feature type="transmembrane region" description="Helical" evidence="9">
    <location>
        <begin position="264"/>
        <end position="285"/>
    </location>
</feature>
<keyword evidence="5 9" id="KW-0812">Transmembrane</keyword>
<evidence type="ECO:0000256" key="4">
    <source>
        <dbReference type="ARBA" id="ARBA00022475"/>
    </source>
</evidence>
<dbReference type="GO" id="GO:0005886">
    <property type="term" value="C:plasma membrane"/>
    <property type="evidence" value="ECO:0007669"/>
    <property type="project" value="UniProtKB-SubCell"/>
</dbReference>
<dbReference type="PROSITE" id="PS00217">
    <property type="entry name" value="SUGAR_TRANSPORT_2"/>
    <property type="match status" value="1"/>
</dbReference>
<keyword evidence="8 9" id="KW-0472">Membrane</keyword>
<dbReference type="EMBL" id="CP011309">
    <property type="protein sequence ID" value="AKF28863.1"/>
    <property type="molecule type" value="Genomic_DNA"/>
</dbReference>